<reference evidence="2 3" key="1">
    <citation type="submission" date="2016-04" db="EMBL/GenBank/DDBJ databases">
        <title>Genome analyses suggest a sexual origin of heterokaryosis in a supposedly ancient asexual fungus.</title>
        <authorList>
            <person name="Ropars J."/>
            <person name="Sedzielewska K."/>
            <person name="Noel J."/>
            <person name="Charron P."/>
            <person name="Farinelli L."/>
            <person name="Marton T."/>
            <person name="Kruger M."/>
            <person name="Pelin A."/>
            <person name="Brachmann A."/>
            <person name="Corradi N."/>
        </authorList>
    </citation>
    <scope>NUCLEOTIDE SEQUENCE [LARGE SCALE GENOMIC DNA]</scope>
    <source>
        <strain evidence="2 3">A5</strain>
    </source>
</reference>
<name>A0A2N0P165_9GLOM</name>
<dbReference type="AlphaFoldDB" id="A0A2N0P165"/>
<accession>A0A2N0P165</accession>
<evidence type="ECO:0000256" key="1">
    <source>
        <dbReference type="SAM" id="MobiDB-lite"/>
    </source>
</evidence>
<feature type="region of interest" description="Disordered" evidence="1">
    <location>
        <begin position="44"/>
        <end position="70"/>
    </location>
</feature>
<sequence length="70" mass="7883">MFNKKELEKIDELLDEDITIKMAKSDTAVTSSISEKVEESAVTSTINKKNDESTTKIPEKPSAIKHKRTM</sequence>
<dbReference type="EMBL" id="LLXJ01001834">
    <property type="protein sequence ID" value="PKC00579.1"/>
    <property type="molecule type" value="Genomic_DNA"/>
</dbReference>
<dbReference type="Proteomes" id="UP000232722">
    <property type="component" value="Unassembled WGS sequence"/>
</dbReference>
<reference evidence="2 3" key="2">
    <citation type="submission" date="2017-09" db="EMBL/GenBank/DDBJ databases">
        <title>Extensive intraspecific genome diversity in a model arbuscular mycorrhizal fungus.</title>
        <authorList>
            <person name="Chen E.C."/>
            <person name="Morin E."/>
            <person name="Beaudet D."/>
            <person name="Noel J."/>
            <person name="Ndikumana S."/>
            <person name="Charron P."/>
            <person name="St-Onge C."/>
            <person name="Giorgi J."/>
            <person name="Grigoriev I.V."/>
            <person name="Roux C."/>
            <person name="Martin F.M."/>
            <person name="Corradi N."/>
        </authorList>
    </citation>
    <scope>NUCLEOTIDE SEQUENCE [LARGE SCALE GENOMIC DNA]</scope>
    <source>
        <strain evidence="2 3">A5</strain>
    </source>
</reference>
<feature type="compositionally biased region" description="Basic and acidic residues" evidence="1">
    <location>
        <begin position="48"/>
        <end position="59"/>
    </location>
</feature>
<evidence type="ECO:0000313" key="3">
    <source>
        <dbReference type="Proteomes" id="UP000232722"/>
    </source>
</evidence>
<organism evidence="2 3">
    <name type="scientific">Rhizophagus irregularis</name>
    <dbReference type="NCBI Taxonomy" id="588596"/>
    <lineage>
        <taxon>Eukaryota</taxon>
        <taxon>Fungi</taxon>
        <taxon>Fungi incertae sedis</taxon>
        <taxon>Mucoromycota</taxon>
        <taxon>Glomeromycotina</taxon>
        <taxon>Glomeromycetes</taxon>
        <taxon>Glomerales</taxon>
        <taxon>Glomeraceae</taxon>
        <taxon>Rhizophagus</taxon>
    </lineage>
</organism>
<comment type="caution">
    <text evidence="2">The sequence shown here is derived from an EMBL/GenBank/DDBJ whole genome shotgun (WGS) entry which is preliminary data.</text>
</comment>
<evidence type="ECO:0000313" key="2">
    <source>
        <dbReference type="EMBL" id="PKC00579.1"/>
    </source>
</evidence>
<proteinExistence type="predicted"/>
<protein>
    <submittedName>
        <fullName evidence="2">Uncharacterized protein</fullName>
    </submittedName>
</protein>
<gene>
    <name evidence="2" type="ORF">RhiirA5_427985</name>
</gene>